<proteinExistence type="inferred from homology"/>
<evidence type="ECO:0000256" key="3">
    <source>
        <dbReference type="ARBA" id="ARBA00022787"/>
    </source>
</evidence>
<keyword evidence="7 9" id="KW-0496">Mitochondrion</keyword>
<evidence type="ECO:0000256" key="8">
    <source>
        <dbReference type="ARBA" id="ARBA00023136"/>
    </source>
</evidence>
<dbReference type="InterPro" id="IPR031468">
    <property type="entry name" value="SMP_LBD"/>
</dbReference>
<gene>
    <name evidence="9" type="primary">MDM12</name>
    <name evidence="12" type="ORF">FKW77_000551</name>
</gene>
<comment type="similarity">
    <text evidence="9">Belongs to the MDM12 family.</text>
</comment>
<keyword evidence="8 9" id="KW-0472">Membrane</keyword>
<dbReference type="GO" id="GO:0045040">
    <property type="term" value="P:protein insertion into mitochondrial outer membrane"/>
    <property type="evidence" value="ECO:0007669"/>
    <property type="project" value="UniProtKB-UniRule"/>
</dbReference>
<dbReference type="PANTHER" id="PTHR28204">
    <property type="entry name" value="MITOCHONDRIAL DISTRIBUTION AND MORPHOLOGY PROTEIN 12"/>
    <property type="match status" value="1"/>
</dbReference>
<dbReference type="GO" id="GO:0008289">
    <property type="term" value="F:lipid binding"/>
    <property type="evidence" value="ECO:0007669"/>
    <property type="project" value="UniProtKB-KW"/>
</dbReference>
<reference evidence="12 13" key="1">
    <citation type="submission" date="2019-07" db="EMBL/GenBank/DDBJ databases">
        <title>Finished genome of Venturia effusa.</title>
        <authorList>
            <person name="Young C.A."/>
            <person name="Cox M.P."/>
            <person name="Ganley A.R.D."/>
            <person name="David W.J."/>
        </authorList>
    </citation>
    <scope>NUCLEOTIDE SEQUENCE [LARGE SCALE GENOMIC DNA]</scope>
    <source>
        <strain evidence="13">albino</strain>
    </source>
</reference>
<evidence type="ECO:0000313" key="13">
    <source>
        <dbReference type="Proteomes" id="UP000316270"/>
    </source>
</evidence>
<keyword evidence="13" id="KW-1185">Reference proteome</keyword>
<evidence type="ECO:0000256" key="10">
    <source>
        <dbReference type="SAM" id="MobiDB-lite"/>
    </source>
</evidence>
<comment type="subcellular location">
    <subcellularLocation>
        <location evidence="1">Membrane</location>
    </subcellularLocation>
    <subcellularLocation>
        <location evidence="9">Mitochondrion outer membrane</location>
        <topology evidence="9">Peripheral membrane protein</topology>
        <orientation evidence="9">Cytoplasmic side</orientation>
    </subcellularLocation>
    <subcellularLocation>
        <location evidence="9">Endoplasmic reticulum membrane</location>
        <topology evidence="9">Peripheral membrane protein</topology>
        <orientation evidence="9">Cytoplasmic side</orientation>
    </subcellularLocation>
    <text evidence="9">The ERMES/MDM complex localizes to a few discrete foci (around 10 per single cell), that represent mitochondria-endoplasmic reticulum junctions. These foci are often found next to mtDNA nucleoids.</text>
</comment>
<comment type="subunit">
    <text evidence="9">Component of the ER-mitochondria encounter structure (ERMES) or MDM complex, composed of MMM1, MDM10, MDM12 and MDM34. A MMM1 homodimer associates with one molecule of MDM12 on each side in a pairwise head-to-tail manner, and the SMP-LTD domains of MMM1 and MDM12 generate a continuous hydrophobic tunnel for phospholipid trafficking.</text>
</comment>
<dbReference type="PROSITE" id="PS51847">
    <property type="entry name" value="SMP"/>
    <property type="match status" value="1"/>
</dbReference>
<evidence type="ECO:0000313" key="12">
    <source>
        <dbReference type="EMBL" id="QDS70619.1"/>
    </source>
</evidence>
<evidence type="ECO:0000256" key="1">
    <source>
        <dbReference type="ARBA" id="ARBA00004370"/>
    </source>
</evidence>
<dbReference type="GO" id="GO:1990456">
    <property type="term" value="P:mitochondrion-endoplasmic reticulum membrane tethering"/>
    <property type="evidence" value="ECO:0007669"/>
    <property type="project" value="TreeGrafter"/>
</dbReference>
<dbReference type="InterPro" id="IPR027532">
    <property type="entry name" value="Mdm12"/>
</dbReference>
<feature type="region of interest" description="Disordered" evidence="10">
    <location>
        <begin position="222"/>
        <end position="275"/>
    </location>
</feature>
<dbReference type="PANTHER" id="PTHR28204:SF1">
    <property type="entry name" value="MITOCHONDRIAL DISTRIBUTION AND MORPHOLOGY PROTEIN 12"/>
    <property type="match status" value="1"/>
</dbReference>
<dbReference type="CDD" id="cd21672">
    <property type="entry name" value="SMP_Mdm12"/>
    <property type="match status" value="1"/>
</dbReference>
<keyword evidence="6" id="KW-0446">Lipid-binding</keyword>
<dbReference type="AlphaFoldDB" id="A0A517L4T8"/>
<dbReference type="GO" id="GO:0005789">
    <property type="term" value="C:endoplasmic reticulum membrane"/>
    <property type="evidence" value="ECO:0007669"/>
    <property type="project" value="UniProtKB-SubCell"/>
</dbReference>
<dbReference type="EMBL" id="CP042189">
    <property type="protein sequence ID" value="QDS70619.1"/>
    <property type="molecule type" value="Genomic_DNA"/>
</dbReference>
<keyword evidence="3 9" id="KW-1000">Mitochondrion outer membrane</keyword>
<organism evidence="12 13">
    <name type="scientific">Venturia effusa</name>
    <dbReference type="NCBI Taxonomy" id="50376"/>
    <lineage>
        <taxon>Eukaryota</taxon>
        <taxon>Fungi</taxon>
        <taxon>Dikarya</taxon>
        <taxon>Ascomycota</taxon>
        <taxon>Pezizomycotina</taxon>
        <taxon>Dothideomycetes</taxon>
        <taxon>Pleosporomycetidae</taxon>
        <taxon>Venturiales</taxon>
        <taxon>Venturiaceae</taxon>
        <taxon>Venturia</taxon>
    </lineage>
</organism>
<dbReference type="GO" id="GO:0032865">
    <property type="term" value="C:ERMES complex"/>
    <property type="evidence" value="ECO:0007669"/>
    <property type="project" value="UniProtKB-UniRule"/>
</dbReference>
<dbReference type="OrthoDB" id="3356905at2759"/>
<feature type="domain" description="SMP-LTD" evidence="11">
    <location>
        <begin position="1"/>
        <end position="427"/>
    </location>
</feature>
<dbReference type="HAMAP" id="MF_03104">
    <property type="entry name" value="Mdm12"/>
    <property type="match status" value="1"/>
</dbReference>
<keyword evidence="5" id="KW-0445">Lipid transport</keyword>
<keyword evidence="4 9" id="KW-0256">Endoplasmic reticulum</keyword>
<dbReference type="Proteomes" id="UP000316270">
    <property type="component" value="Chromosome 5"/>
</dbReference>
<evidence type="ECO:0000256" key="7">
    <source>
        <dbReference type="ARBA" id="ARBA00023128"/>
    </source>
</evidence>
<evidence type="ECO:0000256" key="4">
    <source>
        <dbReference type="ARBA" id="ARBA00022824"/>
    </source>
</evidence>
<dbReference type="GO" id="GO:0015914">
    <property type="term" value="P:phospholipid transport"/>
    <property type="evidence" value="ECO:0007669"/>
    <property type="project" value="TreeGrafter"/>
</dbReference>
<keyword evidence="2" id="KW-0813">Transport</keyword>
<evidence type="ECO:0000256" key="2">
    <source>
        <dbReference type="ARBA" id="ARBA00022448"/>
    </source>
</evidence>
<feature type="region of interest" description="Disordered" evidence="10">
    <location>
        <begin position="63"/>
        <end position="129"/>
    </location>
</feature>
<name>A0A517L4T8_9PEZI</name>
<comment type="function">
    <text evidence="9">Component of the ERMES/MDM complex, which serves as a molecular tether to connect the endoplasmic reticulum (ER) and mitochondria. Components of this complex are involved in the control of mitochondrial shape and protein biogenesis, and function in nonvesicular lipid trafficking between the ER and mitochondria. MDM12 is required for the interaction of the ER-resident membrane protein MMM1 and the outer mitochondrial membrane-resident beta-barrel protein MDM10. The MDM12-MMM1 subcomplex functions in the major beta-barrel assembly pathway that is responsible for biogenesis of all mitochondrial outer membrane beta-barrel proteins, and acts in a late step after the SAM complex. The MDM10-MDM12-MMM1 subcomplex further acts in the TOM40-specific pathway after the action of the MDM12-MMM1 complex. Essential for establishing and maintaining the structure of mitochondria and maintenance of mtDNA nucleoids.</text>
</comment>
<sequence length="427" mass="45861">MSVVVDWSALTEGADGAALTETIRAFLDDKIQQIKFPKNLLRAARVSSFDLGTIPPEVELKDICDPLPDFYDDNGSDDEGDNSGQDEGHDAASHSNAHDSVPAASVRQHHSHPGVLPCESDASAQKHSPQIDTRFAGFRGSLNLGEHPNLASPLVSGSQTPGIPGGMSNLNYFHLPFGPGLSGTTTPLAAVAGAHFHGGWPDNRPAPLASLNATHQPAISRSLLTPPSTADPGSRPPSQHQHQPAESDGVDLDDDRHVPAFGNALGGDADAHINRDQSPNDIQIVTHVRYGGDMRLSLTAEILLDYPMPSFVGIPLKLNITGLRFDGVAILAYIKKRAHVCFLSPEHAEAFAGSDADPAEDIDTTAPPKGKMGGLLEEIKVESEIGQKEPGRQVLKNVGKVEKFILEQVRRIFEDEFVYPSYWTFLV</sequence>
<dbReference type="STRING" id="50376.A0A517L4T8"/>
<feature type="compositionally biased region" description="Acidic residues" evidence="10">
    <location>
        <begin position="70"/>
        <end position="81"/>
    </location>
</feature>
<dbReference type="Pfam" id="PF26544">
    <property type="entry name" value="Mdm12"/>
    <property type="match status" value="2"/>
</dbReference>
<accession>A0A517L4T8</accession>
<protein>
    <recommendedName>
        <fullName evidence="9">Mitochondrial distribution and morphology protein 12</fullName>
    </recommendedName>
    <alternativeName>
        <fullName evidence="9">Mitochondrial inheritance component MDM12</fullName>
    </alternativeName>
</protein>
<evidence type="ECO:0000256" key="9">
    <source>
        <dbReference type="HAMAP-Rule" id="MF_03104"/>
    </source>
</evidence>
<evidence type="ECO:0000256" key="6">
    <source>
        <dbReference type="ARBA" id="ARBA00023121"/>
    </source>
</evidence>
<evidence type="ECO:0000259" key="11">
    <source>
        <dbReference type="PROSITE" id="PS51847"/>
    </source>
</evidence>
<evidence type="ECO:0000256" key="5">
    <source>
        <dbReference type="ARBA" id="ARBA00023055"/>
    </source>
</evidence>